<reference evidence="3" key="1">
    <citation type="journal article" date="2019" name="Int. J. Syst. Evol. Microbiol.">
        <title>The Global Catalogue of Microorganisms (GCM) 10K type strain sequencing project: providing services to taxonomists for standard genome sequencing and annotation.</title>
        <authorList>
            <consortium name="The Broad Institute Genomics Platform"/>
            <consortium name="The Broad Institute Genome Sequencing Center for Infectious Disease"/>
            <person name="Wu L."/>
            <person name="Ma J."/>
        </authorList>
    </citation>
    <scope>NUCLEOTIDE SEQUENCE [LARGE SCALE GENOMIC DNA]</scope>
    <source>
        <strain evidence="3">JCM 17137</strain>
    </source>
</reference>
<dbReference type="InterPro" id="IPR041129">
    <property type="entry name" value="CdiI_2"/>
</dbReference>
<dbReference type="RefSeq" id="WP_344968265.1">
    <property type="nucleotide sequence ID" value="NZ_BAABDD010000004.1"/>
</dbReference>
<keyword evidence="3" id="KW-1185">Reference proteome</keyword>
<sequence>MSVAKGLDLLFEGYFHQDWDLDYSSREEVIRAFVQEGPRENASLALAEIDDILAEDVPERKLNKWFRHDIGSTFANEFPHPKWRNALLWYRDQLAGEIAAKDDPTAEEGAGGASF</sequence>
<evidence type="ECO:0000313" key="3">
    <source>
        <dbReference type="Proteomes" id="UP001500908"/>
    </source>
</evidence>
<organism evidence="2 3">
    <name type="scientific">Salinactinospora qingdaonensis</name>
    <dbReference type="NCBI Taxonomy" id="702744"/>
    <lineage>
        <taxon>Bacteria</taxon>
        <taxon>Bacillati</taxon>
        <taxon>Actinomycetota</taxon>
        <taxon>Actinomycetes</taxon>
        <taxon>Streptosporangiales</taxon>
        <taxon>Nocardiopsidaceae</taxon>
        <taxon>Salinactinospora</taxon>
    </lineage>
</organism>
<dbReference type="EMBL" id="BAABDD010000004">
    <property type="protein sequence ID" value="GAA3733614.1"/>
    <property type="molecule type" value="Genomic_DNA"/>
</dbReference>
<comment type="caution">
    <text evidence="2">The sequence shown here is derived from an EMBL/GenBank/DDBJ whole genome shotgun (WGS) entry which is preliminary data.</text>
</comment>
<evidence type="ECO:0000259" key="1">
    <source>
        <dbReference type="Pfam" id="PF18593"/>
    </source>
</evidence>
<proteinExistence type="predicted"/>
<name>A0ABP7F8D0_9ACTN</name>
<gene>
    <name evidence="2" type="ORF">GCM10022402_12540</name>
</gene>
<evidence type="ECO:0000313" key="2">
    <source>
        <dbReference type="EMBL" id="GAA3733614.1"/>
    </source>
</evidence>
<protein>
    <recommendedName>
        <fullName evidence="1">CdiI immunity protein domain-containing protein</fullName>
    </recommendedName>
</protein>
<dbReference type="Proteomes" id="UP001500908">
    <property type="component" value="Unassembled WGS sequence"/>
</dbReference>
<dbReference type="Pfam" id="PF18593">
    <property type="entry name" value="CdiI_2"/>
    <property type="match status" value="1"/>
</dbReference>
<accession>A0ABP7F8D0</accession>
<feature type="domain" description="CdiI immunity protein" evidence="1">
    <location>
        <begin position="6"/>
        <end position="77"/>
    </location>
</feature>